<reference evidence="3 4" key="1">
    <citation type="submission" date="2024-09" db="EMBL/GenBank/DDBJ databases">
        <authorList>
            <person name="Sun Q."/>
            <person name="Mori K."/>
        </authorList>
    </citation>
    <scope>NUCLEOTIDE SEQUENCE [LARGE SCALE GENOMIC DNA]</scope>
    <source>
        <strain evidence="3 4">JCM 12822</strain>
    </source>
</reference>
<dbReference type="Pfam" id="PF00534">
    <property type="entry name" value="Glycos_transf_1"/>
    <property type="match status" value="1"/>
</dbReference>
<dbReference type="InterPro" id="IPR001296">
    <property type="entry name" value="Glyco_trans_1"/>
</dbReference>
<dbReference type="SUPFAM" id="SSF53756">
    <property type="entry name" value="UDP-Glycosyltransferase/glycogen phosphorylase"/>
    <property type="match status" value="1"/>
</dbReference>
<dbReference type="InterPro" id="IPR028098">
    <property type="entry name" value="Glyco_trans_4-like_N"/>
</dbReference>
<dbReference type="CDD" id="cd03808">
    <property type="entry name" value="GT4_CapM-like"/>
    <property type="match status" value="1"/>
</dbReference>
<evidence type="ECO:0000259" key="1">
    <source>
        <dbReference type="Pfam" id="PF00534"/>
    </source>
</evidence>
<gene>
    <name evidence="3" type="ORF">ACFFLE_07870</name>
</gene>
<comment type="caution">
    <text evidence="3">The sequence shown here is derived from an EMBL/GenBank/DDBJ whole genome shotgun (WGS) entry which is preliminary data.</text>
</comment>
<sequence>MKKIVILSNHHAYTYNFRREIIQKLIDKNFQVYVVQPYGEKVELLRNMGCHCINLPLDRRGTNPIKDLKLLIEYFKIIKNIGPDVVITYTVKPNIYGGLACRMLNTPHLPNITGLGSAVEKKSFMQKIMLLLHRVSLKKSNCIMFQNKENKNLFEKKNIGSRRRRLIPGSGVNTDYFSYIEYPEEKKIEFVFISRIMREKGIDEYLEVAEEITAKYPMTKFHVCGFCEENYENKLTELEKRGIITYHGMVSDVRAILTTTHCTIHPTYYPEGMSNVLLESAASGRPIITTDRSGCREIVEDGVNGYIVKTNNSKDLAEKIERFLEHSHNQKKQMGLMAREKVKKEFDRDIVIEAYYEEIMNI</sequence>
<dbReference type="Gene3D" id="3.40.50.2000">
    <property type="entry name" value="Glycogen Phosphorylase B"/>
    <property type="match status" value="2"/>
</dbReference>
<keyword evidence="4" id="KW-1185">Reference proteome</keyword>
<feature type="domain" description="Glycosyl transferase family 1" evidence="1">
    <location>
        <begin position="184"/>
        <end position="339"/>
    </location>
</feature>
<name>A0ABV5Z7M1_9STAP</name>
<protein>
    <submittedName>
        <fullName evidence="3">Glycosyltransferase family 4 protein</fullName>
    </submittedName>
</protein>
<dbReference type="EMBL" id="JBHMAH010000025">
    <property type="protein sequence ID" value="MFB9861022.1"/>
    <property type="molecule type" value="Genomic_DNA"/>
</dbReference>
<dbReference type="Proteomes" id="UP001589740">
    <property type="component" value="Unassembled WGS sequence"/>
</dbReference>
<accession>A0ABV5Z7M1</accession>
<dbReference type="PANTHER" id="PTHR12526:SF630">
    <property type="entry name" value="GLYCOSYLTRANSFERASE"/>
    <property type="match status" value="1"/>
</dbReference>
<dbReference type="Pfam" id="PF13477">
    <property type="entry name" value="Glyco_trans_4_2"/>
    <property type="match status" value="1"/>
</dbReference>
<dbReference type="RefSeq" id="WP_380570590.1">
    <property type="nucleotide sequence ID" value="NZ_JBHMAH010000025.1"/>
</dbReference>
<evidence type="ECO:0000259" key="2">
    <source>
        <dbReference type="Pfam" id="PF13477"/>
    </source>
</evidence>
<evidence type="ECO:0000313" key="3">
    <source>
        <dbReference type="EMBL" id="MFB9861022.1"/>
    </source>
</evidence>
<dbReference type="PANTHER" id="PTHR12526">
    <property type="entry name" value="GLYCOSYLTRANSFERASE"/>
    <property type="match status" value="1"/>
</dbReference>
<organism evidence="3 4">
    <name type="scientific">Salinicoccus siamensis</name>
    <dbReference type="NCBI Taxonomy" id="381830"/>
    <lineage>
        <taxon>Bacteria</taxon>
        <taxon>Bacillati</taxon>
        <taxon>Bacillota</taxon>
        <taxon>Bacilli</taxon>
        <taxon>Bacillales</taxon>
        <taxon>Staphylococcaceae</taxon>
        <taxon>Salinicoccus</taxon>
    </lineage>
</organism>
<evidence type="ECO:0000313" key="4">
    <source>
        <dbReference type="Proteomes" id="UP001589740"/>
    </source>
</evidence>
<feature type="domain" description="Glycosyltransferase subfamily 4-like N-terminal" evidence="2">
    <location>
        <begin position="4"/>
        <end position="147"/>
    </location>
</feature>
<proteinExistence type="predicted"/>